<dbReference type="NCBIfam" id="TIGR00360">
    <property type="entry name" value="ComEC_N-term"/>
    <property type="match status" value="1"/>
</dbReference>
<proteinExistence type="predicted"/>
<dbReference type="CDD" id="cd07731">
    <property type="entry name" value="ComA-like_MBL-fold"/>
    <property type="match status" value="1"/>
</dbReference>
<dbReference type="InterPro" id="IPR004477">
    <property type="entry name" value="ComEC_N"/>
</dbReference>
<dbReference type="InterPro" id="IPR004797">
    <property type="entry name" value="Competence_ComEC/Rec2"/>
</dbReference>
<feature type="domain" description="Metallo-beta-lactamase" evidence="7">
    <location>
        <begin position="506"/>
        <end position="686"/>
    </location>
</feature>
<dbReference type="STRING" id="667129.HMPREF0758_4381"/>
<evidence type="ECO:0000256" key="1">
    <source>
        <dbReference type="ARBA" id="ARBA00004651"/>
    </source>
</evidence>
<feature type="transmembrane region" description="Helical" evidence="6">
    <location>
        <begin position="309"/>
        <end position="342"/>
    </location>
</feature>
<gene>
    <name evidence="8" type="primary">rec</name>
    <name evidence="8" type="ORF">HMPREF0758_4381</name>
</gene>
<dbReference type="Pfam" id="PF13567">
    <property type="entry name" value="DUF4131"/>
    <property type="match status" value="1"/>
</dbReference>
<feature type="transmembrane region" description="Helical" evidence="6">
    <location>
        <begin position="256"/>
        <end position="275"/>
    </location>
</feature>
<evidence type="ECO:0000313" key="9">
    <source>
        <dbReference type="Proteomes" id="UP000005723"/>
    </source>
</evidence>
<dbReference type="HOGENOM" id="CLU_010363_3_0_6"/>
<dbReference type="RefSeq" id="WP_004964801.1">
    <property type="nucleotide sequence ID" value="NZ_GG753567.1"/>
</dbReference>
<comment type="subcellular location">
    <subcellularLocation>
        <location evidence="1">Cell membrane</location>
        <topology evidence="1">Multi-pass membrane protein</topology>
    </subcellularLocation>
</comment>
<dbReference type="InterPro" id="IPR052159">
    <property type="entry name" value="Competence_DNA_uptake"/>
</dbReference>
<organism evidence="8 9">
    <name type="scientific">Serratia odorifera DSM 4582</name>
    <dbReference type="NCBI Taxonomy" id="667129"/>
    <lineage>
        <taxon>Bacteria</taxon>
        <taxon>Pseudomonadati</taxon>
        <taxon>Pseudomonadota</taxon>
        <taxon>Gammaproteobacteria</taxon>
        <taxon>Enterobacterales</taxon>
        <taxon>Yersiniaceae</taxon>
        <taxon>Serratia</taxon>
    </lineage>
</organism>
<dbReference type="InterPro" id="IPR025405">
    <property type="entry name" value="DUF4131"/>
</dbReference>
<dbReference type="EMBL" id="ADBY01000056">
    <property type="protein sequence ID" value="EFE94286.1"/>
    <property type="molecule type" value="Genomic_DNA"/>
</dbReference>
<dbReference type="GO" id="GO:0030420">
    <property type="term" value="P:establishment of competence for transformation"/>
    <property type="evidence" value="ECO:0007669"/>
    <property type="project" value="InterPro"/>
</dbReference>
<evidence type="ECO:0000256" key="5">
    <source>
        <dbReference type="ARBA" id="ARBA00023136"/>
    </source>
</evidence>
<feature type="transmembrane region" description="Helical" evidence="6">
    <location>
        <begin position="50"/>
        <end position="67"/>
    </location>
</feature>
<dbReference type="GO" id="GO:0005886">
    <property type="term" value="C:plasma membrane"/>
    <property type="evidence" value="ECO:0007669"/>
    <property type="project" value="UniProtKB-SubCell"/>
</dbReference>
<keyword evidence="5 6" id="KW-0472">Membrane</keyword>
<dbReference type="Pfam" id="PF03772">
    <property type="entry name" value="Competence"/>
    <property type="match status" value="1"/>
</dbReference>
<protein>
    <submittedName>
        <fullName evidence="8">DNA internalization competence protein ComEC/Rec2-like protein</fullName>
    </submittedName>
</protein>
<dbReference type="NCBIfam" id="TIGR00361">
    <property type="entry name" value="ComEC_Rec2"/>
    <property type="match status" value="1"/>
</dbReference>
<feature type="transmembrane region" description="Helical" evidence="6">
    <location>
        <begin position="393"/>
        <end position="413"/>
    </location>
</feature>
<evidence type="ECO:0000256" key="4">
    <source>
        <dbReference type="ARBA" id="ARBA00022989"/>
    </source>
</evidence>
<evidence type="ECO:0000313" key="8">
    <source>
        <dbReference type="EMBL" id="EFE94286.1"/>
    </source>
</evidence>
<dbReference type="Pfam" id="PF00753">
    <property type="entry name" value="Lactamase_B"/>
    <property type="match status" value="1"/>
</dbReference>
<sequence>MDIAAAAVVVGMLPILFMSQLPTWQMLLGLATLMVGLWRQTSSALCQTMAWALCGLVLACLSANVVMQQIATLSEKTVEVVATVSSVRLTGSEPAKIQFRIEQHDRRWLFPALSFNARLKTPDWCAGQRWMLRVGFRPVHANLNQGGFDSQRWAIARRQPLTGYIHAARPLDTQCGLRQRIITAVERRIGALEHRGTMLALAFGERAQVAQRLRERLQKTGIAHLMAISGLHISLAAMMIWGLARLGQALLPARWIGYRLPLLIGTGVALGYAWLAGGHPPALRAAIALTLWVILRLRGICCSSWQVWLWCICLILLSDPLAILSDSFWLSALAVAALIFWFEWAPLPRRFSAAWYWAPLRWLHIQLGMTLLLLPMQFGLFHGVSWTSLPANLWAVPIVSLLSVPLILTAVVLNNVPMLGEYLWLAANQTLVWALWPLPWLEQGWVRISSGLMQFSVLGWLSVAAWRFGWWRSYPTGCAALFLIFLVWRERPPEHRWRLDMLDVGHGLAVVVERNGKAIMYDSGNRWNTGSAAQRIILPYLRWRGLQLEHIFISHSHLDHIGGLPELLQAFPQASVHSPLSEAGHLPCIQGQQWHWQGLRIKALWPPRRVNYATNDDSCVIRLDDGQHSVLLTGDLEAKGEAALLRQRANLPATLLQVPHHGSKTSSTPSFLRAVAPKAALASASRYNVWRLPAEKIISRYRKNNISWHDTSRAGQLSVLFFDNDWQINGFREQLMPRWYHQRFGVERDNE</sequence>
<name>D4E881_SEROD</name>
<dbReference type="InterPro" id="IPR001279">
    <property type="entry name" value="Metallo-B-lactamas"/>
</dbReference>
<dbReference type="AlphaFoldDB" id="D4E881"/>
<dbReference type="SMART" id="SM00849">
    <property type="entry name" value="Lactamase_B"/>
    <property type="match status" value="1"/>
</dbReference>
<keyword evidence="3 6" id="KW-0812">Transmembrane</keyword>
<dbReference type="PANTHER" id="PTHR30619">
    <property type="entry name" value="DNA INTERNALIZATION/COMPETENCE PROTEIN COMEC/REC2"/>
    <property type="match status" value="1"/>
</dbReference>
<evidence type="ECO:0000256" key="6">
    <source>
        <dbReference type="SAM" id="Phobius"/>
    </source>
</evidence>
<dbReference type="NCBIfam" id="NF008580">
    <property type="entry name" value="PRK11539.1"/>
    <property type="match status" value="1"/>
</dbReference>
<dbReference type="InterPro" id="IPR035681">
    <property type="entry name" value="ComA-like_MBL"/>
</dbReference>
<dbReference type="PANTHER" id="PTHR30619:SF1">
    <property type="entry name" value="RECOMBINATION PROTEIN 2"/>
    <property type="match status" value="1"/>
</dbReference>
<keyword evidence="2" id="KW-1003">Cell membrane</keyword>
<dbReference type="SUPFAM" id="SSF56281">
    <property type="entry name" value="Metallo-hydrolase/oxidoreductase"/>
    <property type="match status" value="1"/>
</dbReference>
<evidence type="ECO:0000256" key="3">
    <source>
        <dbReference type="ARBA" id="ARBA00022692"/>
    </source>
</evidence>
<reference evidence="8 9" key="1">
    <citation type="submission" date="2010-01" db="EMBL/GenBank/DDBJ databases">
        <authorList>
            <person name="Muzny D."/>
            <person name="Qin X."/>
            <person name="Deng J."/>
            <person name="Jiang H."/>
            <person name="Liu Y."/>
            <person name="Qu J."/>
            <person name="Song X.-Z."/>
            <person name="Zhang L."/>
            <person name="Thornton R."/>
            <person name="Coyle M."/>
            <person name="Francisco L."/>
            <person name="Jackson L."/>
            <person name="Javaid M."/>
            <person name="Korchina V."/>
            <person name="Kovar C."/>
            <person name="Mata R."/>
            <person name="Mathew T."/>
            <person name="Ngo R."/>
            <person name="Nguyen L."/>
            <person name="Nguyen N."/>
            <person name="Okwuonu G."/>
            <person name="Ongeri F."/>
            <person name="Pham C."/>
            <person name="Simmons D."/>
            <person name="Wilczek-Boney K."/>
            <person name="Hale W."/>
            <person name="Jakkamsetti A."/>
            <person name="Pham P."/>
            <person name="Ruth R."/>
            <person name="San Lucas F."/>
            <person name="Warren J."/>
            <person name="Zhang J."/>
            <person name="Zhao Z."/>
            <person name="Zhou C."/>
            <person name="Zhu D."/>
            <person name="Lee S."/>
            <person name="Bess C."/>
            <person name="Blankenburg K."/>
            <person name="Forbes L."/>
            <person name="Fu Q."/>
            <person name="Gubbala S."/>
            <person name="Hirani K."/>
            <person name="Jayaseelan J.C."/>
            <person name="Lara F."/>
            <person name="Munidasa M."/>
            <person name="Palculict T."/>
            <person name="Patil S."/>
            <person name="Pu L.-L."/>
            <person name="Saada N."/>
            <person name="Tang L."/>
            <person name="Weissenberger G."/>
            <person name="Zhu Y."/>
            <person name="Hemphill L."/>
            <person name="Shang Y."/>
            <person name="Youmans B."/>
            <person name="Ayvaz T."/>
            <person name="Ross M."/>
            <person name="Santibanez J."/>
            <person name="Aqrawi P."/>
            <person name="Gross S."/>
            <person name="Joshi V."/>
            <person name="Fowler G."/>
            <person name="Nazareth L."/>
            <person name="Reid J."/>
            <person name="Worley K."/>
            <person name="Petrosino J."/>
            <person name="Highlander S."/>
            <person name="Gibbs R."/>
        </authorList>
    </citation>
    <scope>NUCLEOTIDE SEQUENCE [LARGE SCALE GENOMIC DNA]</scope>
    <source>
        <strain evidence="8 9">DSM 4582</strain>
    </source>
</reference>
<dbReference type="InterPro" id="IPR036866">
    <property type="entry name" value="RibonucZ/Hydroxyglut_hydro"/>
</dbReference>
<keyword evidence="9" id="KW-1185">Reference proteome</keyword>
<feature type="transmembrane region" description="Helical" evidence="6">
    <location>
        <begin position="362"/>
        <end position="381"/>
    </location>
</feature>
<evidence type="ECO:0000256" key="2">
    <source>
        <dbReference type="ARBA" id="ARBA00022475"/>
    </source>
</evidence>
<evidence type="ECO:0000259" key="7">
    <source>
        <dbReference type="SMART" id="SM00849"/>
    </source>
</evidence>
<accession>D4E881</accession>
<dbReference type="Proteomes" id="UP000005723">
    <property type="component" value="Unassembled WGS sequence"/>
</dbReference>
<feature type="transmembrane region" description="Helical" evidence="6">
    <location>
        <begin position="222"/>
        <end position="244"/>
    </location>
</feature>
<comment type="caution">
    <text evidence="8">The sequence shown here is derived from an EMBL/GenBank/DDBJ whole genome shotgun (WGS) entry which is preliminary data.</text>
</comment>
<feature type="transmembrane region" description="Helical" evidence="6">
    <location>
        <begin position="469"/>
        <end position="488"/>
    </location>
</feature>
<dbReference type="OrthoDB" id="9761531at2"/>
<dbReference type="Gene3D" id="3.60.15.10">
    <property type="entry name" value="Ribonuclease Z/Hydroxyacylglutathione hydrolase-like"/>
    <property type="match status" value="1"/>
</dbReference>
<keyword evidence="4 6" id="KW-1133">Transmembrane helix</keyword>